<dbReference type="EMBL" id="MHNZ01000018">
    <property type="protein sequence ID" value="OGZ56356.1"/>
    <property type="molecule type" value="Genomic_DNA"/>
</dbReference>
<evidence type="ECO:0000256" key="8">
    <source>
        <dbReference type="SAM" id="MobiDB-lite"/>
    </source>
</evidence>
<dbReference type="InterPro" id="IPR004412">
    <property type="entry name" value="GatA"/>
</dbReference>
<evidence type="ECO:0000256" key="3">
    <source>
        <dbReference type="ARBA" id="ARBA00022741"/>
    </source>
</evidence>
<keyword evidence="3 7" id="KW-0547">Nucleotide-binding</keyword>
<comment type="subunit">
    <text evidence="7">Heterotrimer of A, B and C subunits.</text>
</comment>
<dbReference type="GO" id="GO:0006412">
    <property type="term" value="P:translation"/>
    <property type="evidence" value="ECO:0007669"/>
    <property type="project" value="UniProtKB-UniRule"/>
</dbReference>
<dbReference type="PANTHER" id="PTHR11895:SF151">
    <property type="entry name" value="GLUTAMYL-TRNA(GLN) AMIDOTRANSFERASE SUBUNIT A"/>
    <property type="match status" value="1"/>
</dbReference>
<dbReference type="GO" id="GO:0005524">
    <property type="term" value="F:ATP binding"/>
    <property type="evidence" value="ECO:0007669"/>
    <property type="project" value="UniProtKB-KW"/>
</dbReference>
<keyword evidence="2 7" id="KW-0436">Ligase</keyword>
<evidence type="ECO:0000256" key="6">
    <source>
        <dbReference type="ARBA" id="ARBA00047407"/>
    </source>
</evidence>
<dbReference type="Pfam" id="PF01425">
    <property type="entry name" value="Amidase"/>
    <property type="match status" value="1"/>
</dbReference>
<comment type="similarity">
    <text evidence="1 7">Belongs to the amidase family. GatA subfamily.</text>
</comment>
<dbReference type="PANTHER" id="PTHR11895">
    <property type="entry name" value="TRANSAMIDASE"/>
    <property type="match status" value="1"/>
</dbReference>
<comment type="function">
    <text evidence="7">Allows the formation of correctly charged Gln-tRNA(Gln) through the transamidation of misacylated Glu-tRNA(Gln) in organisms which lack glutaminyl-tRNA synthetase. The reaction takes place in the presence of glutamine and ATP through an activated gamma-phospho-Glu-tRNA(Gln).</text>
</comment>
<reference evidence="10 11" key="1">
    <citation type="journal article" date="2016" name="Nat. Commun.">
        <title>Thousands of microbial genomes shed light on interconnected biogeochemical processes in an aquifer system.</title>
        <authorList>
            <person name="Anantharaman K."/>
            <person name="Brown C.T."/>
            <person name="Hug L.A."/>
            <person name="Sharon I."/>
            <person name="Castelle C.J."/>
            <person name="Probst A.J."/>
            <person name="Thomas B.C."/>
            <person name="Singh A."/>
            <person name="Wilkins M.J."/>
            <person name="Karaoz U."/>
            <person name="Brodie E.L."/>
            <person name="Williams K.H."/>
            <person name="Hubbard S.S."/>
            <person name="Banfield J.F."/>
        </authorList>
    </citation>
    <scope>NUCLEOTIDE SEQUENCE [LARGE SCALE GENOMIC DNA]</scope>
</reference>
<evidence type="ECO:0000256" key="4">
    <source>
        <dbReference type="ARBA" id="ARBA00022840"/>
    </source>
</evidence>
<dbReference type="Proteomes" id="UP000177954">
    <property type="component" value="Unassembled WGS sequence"/>
</dbReference>
<feature type="active site" description="Charge relay system" evidence="7">
    <location>
        <position position="76"/>
    </location>
</feature>
<comment type="catalytic activity">
    <reaction evidence="6 7">
        <text>L-glutamyl-tRNA(Gln) + L-glutamine + ATP + H2O = L-glutaminyl-tRNA(Gln) + L-glutamate + ADP + phosphate + H(+)</text>
        <dbReference type="Rhea" id="RHEA:17521"/>
        <dbReference type="Rhea" id="RHEA-COMP:9681"/>
        <dbReference type="Rhea" id="RHEA-COMP:9684"/>
        <dbReference type="ChEBI" id="CHEBI:15377"/>
        <dbReference type="ChEBI" id="CHEBI:15378"/>
        <dbReference type="ChEBI" id="CHEBI:29985"/>
        <dbReference type="ChEBI" id="CHEBI:30616"/>
        <dbReference type="ChEBI" id="CHEBI:43474"/>
        <dbReference type="ChEBI" id="CHEBI:58359"/>
        <dbReference type="ChEBI" id="CHEBI:78520"/>
        <dbReference type="ChEBI" id="CHEBI:78521"/>
        <dbReference type="ChEBI" id="CHEBI:456216"/>
        <dbReference type="EC" id="6.3.5.7"/>
    </reaction>
</comment>
<evidence type="ECO:0000256" key="1">
    <source>
        <dbReference type="ARBA" id="ARBA00008069"/>
    </source>
</evidence>
<dbReference type="STRING" id="1802129.A3J04_03545"/>
<dbReference type="NCBIfam" id="TIGR00132">
    <property type="entry name" value="gatA"/>
    <property type="match status" value="1"/>
</dbReference>
<name>A0A1G2H1K1_9BACT</name>
<dbReference type="HAMAP" id="MF_00120">
    <property type="entry name" value="GatA"/>
    <property type="match status" value="1"/>
</dbReference>
<feature type="domain" description="Amidase" evidence="9">
    <location>
        <begin position="30"/>
        <end position="460"/>
    </location>
</feature>
<comment type="caution">
    <text evidence="10">The sequence shown here is derived from an EMBL/GenBank/DDBJ whole genome shotgun (WGS) entry which is preliminary data.</text>
</comment>
<dbReference type="SUPFAM" id="SSF75304">
    <property type="entry name" value="Amidase signature (AS) enzymes"/>
    <property type="match status" value="1"/>
</dbReference>
<keyword evidence="4 7" id="KW-0067">ATP-binding</keyword>
<dbReference type="InterPro" id="IPR036928">
    <property type="entry name" value="AS_sf"/>
</dbReference>
<dbReference type="GO" id="GO:0030956">
    <property type="term" value="C:glutamyl-tRNA(Gln) amidotransferase complex"/>
    <property type="evidence" value="ECO:0007669"/>
    <property type="project" value="InterPro"/>
</dbReference>
<feature type="active site" description="Acyl-ester intermediate" evidence="7">
    <location>
        <position position="175"/>
    </location>
</feature>
<evidence type="ECO:0000313" key="10">
    <source>
        <dbReference type="EMBL" id="OGZ56356.1"/>
    </source>
</evidence>
<evidence type="ECO:0000256" key="5">
    <source>
        <dbReference type="ARBA" id="ARBA00022917"/>
    </source>
</evidence>
<gene>
    <name evidence="7" type="primary">gatA</name>
    <name evidence="10" type="ORF">A3J04_03545</name>
</gene>
<dbReference type="InterPro" id="IPR000120">
    <property type="entry name" value="Amidase"/>
</dbReference>
<dbReference type="Gene3D" id="3.90.1300.10">
    <property type="entry name" value="Amidase signature (AS) domain"/>
    <property type="match status" value="1"/>
</dbReference>
<dbReference type="InterPro" id="IPR020556">
    <property type="entry name" value="Amidase_CS"/>
</dbReference>
<proteinExistence type="inferred from homology"/>
<evidence type="ECO:0000259" key="9">
    <source>
        <dbReference type="Pfam" id="PF01425"/>
    </source>
</evidence>
<keyword evidence="5 7" id="KW-0648">Protein biosynthesis</keyword>
<feature type="region of interest" description="Disordered" evidence="8">
    <location>
        <begin position="132"/>
        <end position="152"/>
    </location>
</feature>
<dbReference type="AlphaFoldDB" id="A0A1G2H1K1"/>
<sequence>MASRVREIHDALVSKKTSAREVLDGHLSIIKKRDLETHAFLDVHEERAYREAARVDEKIARGEKIDILAGIPVALKDNICVKGTRATAASKILEDYTAAYDAHVVEKLRLASAVIVGKTNLDEFAMGGSTENSAFGPTKNPHDSSRVAGGSSGGSAAAVASGMAPVALGSDTGGSIRQPASFCGVVGFKPSYGRVSRSGLIAMASSLDQIGTFASSVEDAEILFRAIEGKDPMDMTSVETHESVSDKKEYVIGVPEAFLASGPDARVLDLMQKSFKKAESQSASWRIKFEKIDLPSAPYALACYYIIMPAEVSSNLARFDGMRYAHRAKADTLFGAYERTREEGFGSEVKRRIAIGTYVLSHGYYDAYYLQAQRVRTLIVSDFTRAFEKVDAVVFPTTPSHAFKIGEKSSDPLAMYLEDIYTIQANLAGLPAISIPLGKVENLPVGIQFIGKRFGDYALLNFAKRFEAALA</sequence>
<feature type="active site" description="Charge relay system" evidence="7">
    <location>
        <position position="151"/>
    </location>
</feature>
<accession>A0A1G2H1K1</accession>
<organism evidence="10 11">
    <name type="scientific">Candidatus Ryanbacteria bacterium RIFCSPLOWO2_02_FULL_47_14</name>
    <dbReference type="NCBI Taxonomy" id="1802129"/>
    <lineage>
        <taxon>Bacteria</taxon>
        <taxon>Candidatus Ryaniibacteriota</taxon>
    </lineage>
</organism>
<dbReference type="InterPro" id="IPR023631">
    <property type="entry name" value="Amidase_dom"/>
</dbReference>
<evidence type="ECO:0000313" key="11">
    <source>
        <dbReference type="Proteomes" id="UP000177954"/>
    </source>
</evidence>
<evidence type="ECO:0000256" key="7">
    <source>
        <dbReference type="HAMAP-Rule" id="MF_00120"/>
    </source>
</evidence>
<dbReference type="EC" id="6.3.5.7" evidence="7"/>
<protein>
    <recommendedName>
        <fullName evidence="7">Glutamyl-tRNA(Gln) amidotransferase subunit A</fullName>
        <shortName evidence="7">Glu-ADT subunit A</shortName>
        <ecNumber evidence="7">6.3.5.7</ecNumber>
    </recommendedName>
</protein>
<dbReference type="PROSITE" id="PS00571">
    <property type="entry name" value="AMIDASES"/>
    <property type="match status" value="1"/>
</dbReference>
<dbReference type="GO" id="GO:0050567">
    <property type="term" value="F:glutaminyl-tRNA synthase (glutamine-hydrolyzing) activity"/>
    <property type="evidence" value="ECO:0007669"/>
    <property type="project" value="UniProtKB-UniRule"/>
</dbReference>
<evidence type="ECO:0000256" key="2">
    <source>
        <dbReference type="ARBA" id="ARBA00022598"/>
    </source>
</evidence>